<gene>
    <name evidence="2" type="ORF">QJS10_CPB11g00896</name>
</gene>
<evidence type="ECO:0000256" key="1">
    <source>
        <dbReference type="SAM" id="MobiDB-lite"/>
    </source>
</evidence>
<name>A0AAV9DQ53_ACOCL</name>
<organism evidence="2 3">
    <name type="scientific">Acorus calamus</name>
    <name type="common">Sweet flag</name>
    <dbReference type="NCBI Taxonomy" id="4465"/>
    <lineage>
        <taxon>Eukaryota</taxon>
        <taxon>Viridiplantae</taxon>
        <taxon>Streptophyta</taxon>
        <taxon>Embryophyta</taxon>
        <taxon>Tracheophyta</taxon>
        <taxon>Spermatophyta</taxon>
        <taxon>Magnoliopsida</taxon>
        <taxon>Liliopsida</taxon>
        <taxon>Acoraceae</taxon>
        <taxon>Acorus</taxon>
    </lineage>
</organism>
<evidence type="ECO:0000313" key="2">
    <source>
        <dbReference type="EMBL" id="KAK1303250.1"/>
    </source>
</evidence>
<dbReference type="Proteomes" id="UP001180020">
    <property type="component" value="Unassembled WGS sequence"/>
</dbReference>
<comment type="caution">
    <text evidence="2">The sequence shown here is derived from an EMBL/GenBank/DDBJ whole genome shotgun (WGS) entry which is preliminary data.</text>
</comment>
<keyword evidence="3" id="KW-1185">Reference proteome</keyword>
<reference evidence="2" key="2">
    <citation type="submission" date="2023-06" db="EMBL/GenBank/DDBJ databases">
        <authorList>
            <person name="Ma L."/>
            <person name="Liu K.-W."/>
            <person name="Li Z."/>
            <person name="Hsiao Y.-Y."/>
            <person name="Qi Y."/>
            <person name="Fu T."/>
            <person name="Tang G."/>
            <person name="Zhang D."/>
            <person name="Sun W.-H."/>
            <person name="Liu D.-K."/>
            <person name="Li Y."/>
            <person name="Chen G.-Z."/>
            <person name="Liu X.-D."/>
            <person name="Liao X.-Y."/>
            <person name="Jiang Y.-T."/>
            <person name="Yu X."/>
            <person name="Hao Y."/>
            <person name="Huang J."/>
            <person name="Zhao X.-W."/>
            <person name="Ke S."/>
            <person name="Chen Y.-Y."/>
            <person name="Wu W.-L."/>
            <person name="Hsu J.-L."/>
            <person name="Lin Y.-F."/>
            <person name="Huang M.-D."/>
            <person name="Li C.-Y."/>
            <person name="Huang L."/>
            <person name="Wang Z.-W."/>
            <person name="Zhao X."/>
            <person name="Zhong W.-Y."/>
            <person name="Peng D.-H."/>
            <person name="Ahmad S."/>
            <person name="Lan S."/>
            <person name="Zhang J.-S."/>
            <person name="Tsai W.-C."/>
            <person name="Van De Peer Y."/>
            <person name="Liu Z.-J."/>
        </authorList>
    </citation>
    <scope>NUCLEOTIDE SEQUENCE</scope>
    <source>
        <strain evidence="2">CP</strain>
        <tissue evidence="2">Leaves</tissue>
    </source>
</reference>
<dbReference type="AlphaFoldDB" id="A0AAV9DQ53"/>
<dbReference type="EMBL" id="JAUJYO010000011">
    <property type="protein sequence ID" value="KAK1303250.1"/>
    <property type="molecule type" value="Genomic_DNA"/>
</dbReference>
<evidence type="ECO:0000313" key="3">
    <source>
        <dbReference type="Proteomes" id="UP001180020"/>
    </source>
</evidence>
<accession>A0AAV9DQ53</accession>
<feature type="region of interest" description="Disordered" evidence="1">
    <location>
        <begin position="84"/>
        <end position="107"/>
    </location>
</feature>
<sequence>MDTSAFLGNHLFDVKLALAGSSKHLLVLVNATLLSLNQQMHALREVCVDAQEEHLREFITGYRLGYSDCSRGFREMSVQELPHLQQAAKEKKPQEAAERAEENAEEVTEKSQLNVFIFS</sequence>
<protein>
    <submittedName>
        <fullName evidence="2">Uncharacterized protein</fullName>
    </submittedName>
</protein>
<reference evidence="2" key="1">
    <citation type="journal article" date="2023" name="Nat. Commun.">
        <title>Diploid and tetraploid genomes of Acorus and the evolution of monocots.</title>
        <authorList>
            <person name="Ma L."/>
            <person name="Liu K.W."/>
            <person name="Li Z."/>
            <person name="Hsiao Y.Y."/>
            <person name="Qi Y."/>
            <person name="Fu T."/>
            <person name="Tang G.D."/>
            <person name="Zhang D."/>
            <person name="Sun W.H."/>
            <person name="Liu D.K."/>
            <person name="Li Y."/>
            <person name="Chen G.Z."/>
            <person name="Liu X.D."/>
            <person name="Liao X.Y."/>
            <person name="Jiang Y.T."/>
            <person name="Yu X."/>
            <person name="Hao Y."/>
            <person name="Huang J."/>
            <person name="Zhao X.W."/>
            <person name="Ke S."/>
            <person name="Chen Y.Y."/>
            <person name="Wu W.L."/>
            <person name="Hsu J.L."/>
            <person name="Lin Y.F."/>
            <person name="Huang M.D."/>
            <person name="Li C.Y."/>
            <person name="Huang L."/>
            <person name="Wang Z.W."/>
            <person name="Zhao X."/>
            <person name="Zhong W.Y."/>
            <person name="Peng D.H."/>
            <person name="Ahmad S."/>
            <person name="Lan S."/>
            <person name="Zhang J.S."/>
            <person name="Tsai W.C."/>
            <person name="Van de Peer Y."/>
            <person name="Liu Z.J."/>
        </authorList>
    </citation>
    <scope>NUCLEOTIDE SEQUENCE</scope>
    <source>
        <strain evidence="2">CP</strain>
    </source>
</reference>
<proteinExistence type="predicted"/>
<feature type="compositionally biased region" description="Basic and acidic residues" evidence="1">
    <location>
        <begin position="88"/>
        <end position="102"/>
    </location>
</feature>